<dbReference type="Proteomes" id="UP000077927">
    <property type="component" value="Chromosome 2"/>
</dbReference>
<evidence type="ECO:0000313" key="3">
    <source>
        <dbReference type="Proteomes" id="UP000077927"/>
    </source>
</evidence>
<reference evidence="2 3" key="1">
    <citation type="submission" date="2015-09" db="EMBL/GenBank/DDBJ databases">
        <authorList>
            <person name="Xu Y."/>
            <person name="Nagy A."/>
            <person name="Liu N.T."/>
            <person name="Nou X."/>
        </authorList>
    </citation>
    <scope>NUCLEOTIDE SEQUENCE [LARGE SCALE GENOMIC DNA]</scope>
    <source>
        <strain evidence="2 3">FC1138</strain>
    </source>
</reference>
<feature type="region of interest" description="Disordered" evidence="1">
    <location>
        <begin position="1"/>
        <end position="20"/>
    </location>
</feature>
<organism evidence="2 3">
    <name type="scientific">Ralstonia insidiosa</name>
    <dbReference type="NCBI Taxonomy" id="190721"/>
    <lineage>
        <taxon>Bacteria</taxon>
        <taxon>Pseudomonadati</taxon>
        <taxon>Pseudomonadota</taxon>
        <taxon>Betaproteobacteria</taxon>
        <taxon>Burkholderiales</taxon>
        <taxon>Burkholderiaceae</taxon>
        <taxon>Ralstonia</taxon>
    </lineage>
</organism>
<dbReference type="KEGG" id="rin:ACS15_4323"/>
<evidence type="ECO:0000256" key="1">
    <source>
        <dbReference type="SAM" id="MobiDB-lite"/>
    </source>
</evidence>
<sequence length="45" mass="4741">MINRPATFGSDTGAGTTVKGSPDYTANLIAAKIASFIDRREGRGR</sequence>
<accession>A0AAC9BKZ3</accession>
<dbReference type="AlphaFoldDB" id="A0AAC9BKZ3"/>
<name>A0AAC9BKZ3_9RALS</name>
<gene>
    <name evidence="2" type="ORF">ACS15_4323</name>
</gene>
<protein>
    <submittedName>
        <fullName evidence="2">Uncharacterized protein</fullName>
    </submittedName>
</protein>
<proteinExistence type="predicted"/>
<feature type="compositionally biased region" description="Polar residues" evidence="1">
    <location>
        <begin position="9"/>
        <end position="19"/>
    </location>
</feature>
<dbReference type="EMBL" id="CP012606">
    <property type="protein sequence ID" value="ANH76291.1"/>
    <property type="molecule type" value="Genomic_DNA"/>
</dbReference>
<evidence type="ECO:0000313" key="2">
    <source>
        <dbReference type="EMBL" id="ANH76291.1"/>
    </source>
</evidence>